<evidence type="ECO:0000256" key="1">
    <source>
        <dbReference type="SAM" id="MobiDB-lite"/>
    </source>
</evidence>
<dbReference type="Pfam" id="PF03537">
    <property type="entry name" value="Glyco_hydro_114"/>
    <property type="match status" value="1"/>
</dbReference>
<dbReference type="OrthoDB" id="319933at2"/>
<organism evidence="4 5">
    <name type="scientific">Georgenia satyanarayanai</name>
    <dbReference type="NCBI Taxonomy" id="860221"/>
    <lineage>
        <taxon>Bacteria</taxon>
        <taxon>Bacillati</taxon>
        <taxon>Actinomycetota</taxon>
        <taxon>Actinomycetes</taxon>
        <taxon>Micrococcales</taxon>
        <taxon>Bogoriellaceae</taxon>
        <taxon>Georgenia</taxon>
    </lineage>
</organism>
<accession>A0A2Y9AN40</accession>
<proteinExistence type="predicted"/>
<dbReference type="PROSITE" id="PS51257">
    <property type="entry name" value="PROKAR_LIPOPROTEIN"/>
    <property type="match status" value="1"/>
</dbReference>
<protein>
    <recommendedName>
        <fullName evidence="3">Glycoside-hydrolase family GH114 TIM-barrel domain-containing protein</fullName>
    </recommendedName>
</protein>
<dbReference type="Proteomes" id="UP000250222">
    <property type="component" value="Unassembled WGS sequence"/>
</dbReference>
<dbReference type="InterPro" id="IPR017853">
    <property type="entry name" value="GH"/>
</dbReference>
<evidence type="ECO:0000259" key="3">
    <source>
        <dbReference type="Pfam" id="PF03537"/>
    </source>
</evidence>
<dbReference type="AlphaFoldDB" id="A0A2Y9AN40"/>
<feature type="domain" description="Glycoside-hydrolase family GH114 TIM-barrel" evidence="3">
    <location>
        <begin position="45"/>
        <end position="263"/>
    </location>
</feature>
<keyword evidence="2" id="KW-0732">Signal</keyword>
<name>A0A2Y9AN40_9MICO</name>
<keyword evidence="5" id="KW-1185">Reference proteome</keyword>
<reference evidence="4 5" key="1">
    <citation type="submission" date="2016-10" db="EMBL/GenBank/DDBJ databases">
        <authorList>
            <person name="Cai Z."/>
        </authorList>
    </citation>
    <scope>NUCLEOTIDE SEQUENCE [LARGE SCALE GENOMIC DNA]</scope>
    <source>
        <strain evidence="4 5">CGMCC 1.10826</strain>
    </source>
</reference>
<dbReference type="RefSeq" id="WP_110853362.1">
    <property type="nucleotide sequence ID" value="NZ_QKLZ01000013.1"/>
</dbReference>
<feature type="chain" id="PRO_5039233030" description="Glycoside-hydrolase family GH114 TIM-barrel domain-containing protein" evidence="2">
    <location>
        <begin position="21"/>
        <end position="279"/>
    </location>
</feature>
<sequence length="279" mass="29383">MRTVPAVAALAAGLVLASCAGPTSPDDIARDSGTSAPLPPTSGAFDYQLGAAYGEPGELDVVVRDAAADPLEGAYNVCYVNGFQTQPGTLPDWERLRPEALLREDDGAPVIDPDWPDEAVLDPSTPGQREDIVAVVGVLIDGCAEAGFDAVEIDNLDTFLRFDGVERSGALALARKYADRAHAAGLAIAQKNAAELGAVGRDEVGFDLAVVEECAAFEECGAYRAVYGAHVLQVEYDDGDLSLDELCAAPERAPLTVLRDRRLVGPATEGYVRRHCPTT</sequence>
<dbReference type="PANTHER" id="PTHR35273:SF2">
    <property type="entry name" value="ALPHA-GALACTOSIDASE"/>
    <property type="match status" value="1"/>
</dbReference>
<dbReference type="Gene3D" id="3.20.20.70">
    <property type="entry name" value="Aldolase class I"/>
    <property type="match status" value="1"/>
</dbReference>
<evidence type="ECO:0000313" key="4">
    <source>
        <dbReference type="EMBL" id="SSA45476.1"/>
    </source>
</evidence>
<feature type="signal peptide" evidence="2">
    <location>
        <begin position="1"/>
        <end position="20"/>
    </location>
</feature>
<dbReference type="SUPFAM" id="SSF51445">
    <property type="entry name" value="(Trans)glycosidases"/>
    <property type="match status" value="1"/>
</dbReference>
<dbReference type="EMBL" id="UETB01000013">
    <property type="protein sequence ID" value="SSA45476.1"/>
    <property type="molecule type" value="Genomic_DNA"/>
</dbReference>
<evidence type="ECO:0000256" key="2">
    <source>
        <dbReference type="SAM" id="SignalP"/>
    </source>
</evidence>
<evidence type="ECO:0000313" key="5">
    <source>
        <dbReference type="Proteomes" id="UP000250222"/>
    </source>
</evidence>
<dbReference type="PANTHER" id="PTHR35273">
    <property type="entry name" value="ALPHA-1,4 POLYGALACTOSAMINIDASE, PUTATIVE (AFU_ORTHOLOGUE AFUA_3G07890)-RELATED"/>
    <property type="match status" value="1"/>
</dbReference>
<feature type="region of interest" description="Disordered" evidence="1">
    <location>
        <begin position="22"/>
        <end position="41"/>
    </location>
</feature>
<dbReference type="InterPro" id="IPR004352">
    <property type="entry name" value="GH114_TIM-barrel"/>
</dbReference>
<gene>
    <name evidence="4" type="ORF">SAMN05216184_11377</name>
</gene>
<dbReference type="InterPro" id="IPR013785">
    <property type="entry name" value="Aldolase_TIM"/>
</dbReference>